<dbReference type="InterPro" id="IPR000073">
    <property type="entry name" value="AB_hydrolase_1"/>
</dbReference>
<accession>A0A368VTD3</accession>
<dbReference type="PANTHER" id="PTHR43798">
    <property type="entry name" value="MONOACYLGLYCEROL LIPASE"/>
    <property type="match status" value="1"/>
</dbReference>
<dbReference type="SUPFAM" id="SSF53474">
    <property type="entry name" value="alpha/beta-Hydrolases"/>
    <property type="match status" value="1"/>
</dbReference>
<feature type="domain" description="AB hydrolase-1" evidence="1">
    <location>
        <begin position="44"/>
        <end position="270"/>
    </location>
</feature>
<evidence type="ECO:0000313" key="2">
    <source>
        <dbReference type="EMBL" id="RCW44311.1"/>
    </source>
</evidence>
<proteinExistence type="predicted"/>
<dbReference type="AlphaFoldDB" id="A0A368VTD3"/>
<protein>
    <submittedName>
        <fullName evidence="2">Pimeloyl-ACP methyl ester carboxylesterase</fullName>
    </submittedName>
</protein>
<dbReference type="PRINTS" id="PR00111">
    <property type="entry name" value="ABHYDROLASE"/>
</dbReference>
<dbReference type="Pfam" id="PF00561">
    <property type="entry name" value="Abhydrolase_1"/>
    <property type="match status" value="1"/>
</dbReference>
<keyword evidence="3" id="KW-1185">Reference proteome</keyword>
<reference evidence="2 3" key="1">
    <citation type="submission" date="2018-07" db="EMBL/GenBank/DDBJ databases">
        <title>Genomic Encyclopedia of Type Strains, Phase III (KMG-III): the genomes of soil and plant-associated and newly described type strains.</title>
        <authorList>
            <person name="Whitman W."/>
        </authorList>
    </citation>
    <scope>NUCLEOTIDE SEQUENCE [LARGE SCALE GENOMIC DNA]</scope>
    <source>
        <strain evidence="2 3">CECT 7506</strain>
    </source>
</reference>
<comment type="caution">
    <text evidence="2">The sequence shown here is derived from an EMBL/GenBank/DDBJ whole genome shotgun (WGS) entry which is preliminary data.</text>
</comment>
<dbReference type="InterPro" id="IPR029058">
    <property type="entry name" value="AB_hydrolase_fold"/>
</dbReference>
<dbReference type="PANTHER" id="PTHR43798:SF20">
    <property type="entry name" value="2-SUCCINYL-6-HYDROXY-2,4-CYCLOHEXADIENE-1-CARBOXYLATE SYNTHASE-RELATED"/>
    <property type="match status" value="1"/>
</dbReference>
<dbReference type="RefSeq" id="WP_114381853.1">
    <property type="nucleotide sequence ID" value="NZ_QPJD01000012.1"/>
</dbReference>
<dbReference type="Proteomes" id="UP000252415">
    <property type="component" value="Unassembled WGS sequence"/>
</dbReference>
<evidence type="ECO:0000313" key="3">
    <source>
        <dbReference type="Proteomes" id="UP000252415"/>
    </source>
</evidence>
<gene>
    <name evidence="2" type="ORF">DFP97_112177</name>
</gene>
<name>A0A368VTD3_9BACL</name>
<dbReference type="OrthoDB" id="252464at2"/>
<dbReference type="Gene3D" id="3.40.50.1820">
    <property type="entry name" value="alpha/beta hydrolase"/>
    <property type="match status" value="1"/>
</dbReference>
<dbReference type="GO" id="GO:0016020">
    <property type="term" value="C:membrane"/>
    <property type="evidence" value="ECO:0007669"/>
    <property type="project" value="TreeGrafter"/>
</dbReference>
<dbReference type="EMBL" id="QPJD01000012">
    <property type="protein sequence ID" value="RCW44311.1"/>
    <property type="molecule type" value="Genomic_DNA"/>
</dbReference>
<organism evidence="2 3">
    <name type="scientific">Paenibacillus prosopidis</name>
    <dbReference type="NCBI Taxonomy" id="630520"/>
    <lineage>
        <taxon>Bacteria</taxon>
        <taxon>Bacillati</taxon>
        <taxon>Bacillota</taxon>
        <taxon>Bacilli</taxon>
        <taxon>Bacillales</taxon>
        <taxon>Paenibacillaceae</taxon>
        <taxon>Paenibacillus</taxon>
    </lineage>
</organism>
<dbReference type="InterPro" id="IPR050266">
    <property type="entry name" value="AB_hydrolase_sf"/>
</dbReference>
<evidence type="ECO:0000259" key="1">
    <source>
        <dbReference type="Pfam" id="PF00561"/>
    </source>
</evidence>
<sequence length="287" mass="30839">MTGHADEHNRSITQRKLFLNNGVELAYYDSHPEDGGAEAGVSDVVVLLHGYCGSSAYWEHIVLELEQSVRVIAPDLRGHGRSSAPGDVTYTMELYAEDIAQMLIQLQINNSVMLGHSLGGYITLAFAERYSKKLSGFGLIHSTALEDSETAKQNRDKAVASLEENGVRAFVDGLIPKLFAPANLDALQSEVENGKQIGYGTALHGAIATARGMKARANRKQIIEQAELPVLLVAGANDKVIPVESTFAAVGSATVKVQLDDAGHMGMLEQPKELIAAILSFVKSVRA</sequence>